<dbReference type="EMBL" id="ODYU01008891">
    <property type="protein sequence ID" value="SOQ52874.1"/>
    <property type="molecule type" value="Genomic_DNA"/>
</dbReference>
<keyword evidence="1" id="KW-0472">Membrane</keyword>
<reference evidence="2" key="1">
    <citation type="submission" date="2016-07" db="EMBL/GenBank/DDBJ databases">
        <authorList>
            <person name="Bretaudeau A."/>
        </authorList>
    </citation>
    <scope>NUCLEOTIDE SEQUENCE</scope>
    <source>
        <strain evidence="2">Rice</strain>
        <tissue evidence="2">Whole body</tissue>
    </source>
</reference>
<gene>
    <name evidence="2" type="ORF">SFRICE_037871</name>
</gene>
<name>A0A2H1WK90_SPOFR</name>
<accession>A0A2H1WK90</accession>
<dbReference type="AlphaFoldDB" id="A0A2H1WK90"/>
<protein>
    <submittedName>
        <fullName evidence="2">SFRICE_037871</fullName>
    </submittedName>
</protein>
<evidence type="ECO:0000313" key="2">
    <source>
        <dbReference type="EMBL" id="SOQ52874.1"/>
    </source>
</evidence>
<organism evidence="2">
    <name type="scientific">Spodoptera frugiperda</name>
    <name type="common">Fall armyworm</name>
    <dbReference type="NCBI Taxonomy" id="7108"/>
    <lineage>
        <taxon>Eukaryota</taxon>
        <taxon>Metazoa</taxon>
        <taxon>Ecdysozoa</taxon>
        <taxon>Arthropoda</taxon>
        <taxon>Hexapoda</taxon>
        <taxon>Insecta</taxon>
        <taxon>Pterygota</taxon>
        <taxon>Neoptera</taxon>
        <taxon>Endopterygota</taxon>
        <taxon>Lepidoptera</taxon>
        <taxon>Glossata</taxon>
        <taxon>Ditrysia</taxon>
        <taxon>Noctuoidea</taxon>
        <taxon>Noctuidae</taxon>
        <taxon>Amphipyrinae</taxon>
        <taxon>Spodoptera</taxon>
    </lineage>
</organism>
<keyword evidence="1" id="KW-0812">Transmembrane</keyword>
<feature type="transmembrane region" description="Helical" evidence="1">
    <location>
        <begin position="28"/>
        <end position="47"/>
    </location>
</feature>
<evidence type="ECO:0000256" key="1">
    <source>
        <dbReference type="SAM" id="Phobius"/>
    </source>
</evidence>
<keyword evidence="1" id="KW-1133">Transmembrane helix</keyword>
<sequence length="80" mass="8509">MDYHVGRVVVIATARHGGSGSIPGSGKALLGFIGFSTILSVLTSVAARSRELFPVYGNRLTPHYMGLIKETVKSLLKPNP</sequence>
<proteinExistence type="predicted"/>